<reference evidence="6" key="2">
    <citation type="journal article" date="2010" name="Nature">
        <title>Comparative genomics reveals mobile pathogenicity chromosomes in Fusarium.</title>
        <authorList>
            <person name="Ma L.J."/>
            <person name="van der Does H.C."/>
            <person name="Borkovich K.A."/>
            <person name="Coleman J.J."/>
            <person name="Daboussi M.J."/>
            <person name="Di Pietro A."/>
            <person name="Dufresne M."/>
            <person name="Freitag M."/>
            <person name="Grabherr M."/>
            <person name="Henrissat B."/>
            <person name="Houterman P.M."/>
            <person name="Kang S."/>
            <person name="Shim W.B."/>
            <person name="Woloshuk C."/>
            <person name="Xie X."/>
            <person name="Xu J.R."/>
            <person name="Antoniw J."/>
            <person name="Baker S.E."/>
            <person name="Bluhm B.H."/>
            <person name="Breakspear A."/>
            <person name="Brown D.W."/>
            <person name="Butchko R.A."/>
            <person name="Chapman S."/>
            <person name="Coulson R."/>
            <person name="Coutinho P.M."/>
            <person name="Danchin E.G."/>
            <person name="Diener A."/>
            <person name="Gale L.R."/>
            <person name="Gardiner D.M."/>
            <person name="Goff S."/>
            <person name="Hammond-Kosack K.E."/>
            <person name="Hilburn K."/>
            <person name="Hua-Van A."/>
            <person name="Jonkers W."/>
            <person name="Kazan K."/>
            <person name="Kodira C.D."/>
            <person name="Koehrsen M."/>
            <person name="Kumar L."/>
            <person name="Lee Y.H."/>
            <person name="Li L."/>
            <person name="Manners J.M."/>
            <person name="Miranda-Saavedra D."/>
            <person name="Mukherjee M."/>
            <person name="Park G."/>
            <person name="Park J."/>
            <person name="Park S.Y."/>
            <person name="Proctor R.H."/>
            <person name="Regev A."/>
            <person name="Ruiz-Roldan M.C."/>
            <person name="Sain D."/>
            <person name="Sakthikumar S."/>
            <person name="Sykes S."/>
            <person name="Schwartz D.C."/>
            <person name="Turgeon B.G."/>
            <person name="Wapinski I."/>
            <person name="Yoder O."/>
            <person name="Young S."/>
            <person name="Zeng Q."/>
            <person name="Zhou S."/>
            <person name="Galagan J."/>
            <person name="Cuomo C.A."/>
            <person name="Kistler H.C."/>
            <person name="Rep M."/>
        </authorList>
    </citation>
    <scope>NUCLEOTIDE SEQUENCE [LARGE SCALE GENOMIC DNA]</scope>
    <source>
        <strain evidence="6">4287</strain>
    </source>
</reference>
<evidence type="ECO:0000313" key="6">
    <source>
        <dbReference type="EMBL" id="KNB19116.1"/>
    </source>
</evidence>
<dbReference type="PANTHER" id="PTHR48022">
    <property type="entry name" value="PLASTIDIC GLUCOSE TRANSPORTER 4"/>
    <property type="match status" value="1"/>
</dbReference>
<evidence type="ECO:0000256" key="5">
    <source>
        <dbReference type="SAM" id="Phobius"/>
    </source>
</evidence>
<dbReference type="GeneID" id="28957397"/>
<evidence type="ECO:0000256" key="4">
    <source>
        <dbReference type="ARBA" id="ARBA00023136"/>
    </source>
</evidence>
<comment type="subcellular location">
    <subcellularLocation>
        <location evidence="1">Membrane</location>
        <topology evidence="1">Multi-pass membrane protein</topology>
    </subcellularLocation>
</comment>
<dbReference type="SUPFAM" id="SSF103473">
    <property type="entry name" value="MFS general substrate transporter"/>
    <property type="match status" value="1"/>
</dbReference>
<evidence type="ECO:0000313" key="7">
    <source>
        <dbReference type="Proteomes" id="UP000009097"/>
    </source>
</evidence>
<dbReference type="GO" id="GO:0016020">
    <property type="term" value="C:membrane"/>
    <property type="evidence" value="ECO:0007669"/>
    <property type="project" value="UniProtKB-SubCell"/>
</dbReference>
<dbReference type="GO" id="GO:0005351">
    <property type="term" value="F:carbohydrate:proton symporter activity"/>
    <property type="evidence" value="ECO:0007669"/>
    <property type="project" value="TreeGrafter"/>
</dbReference>
<dbReference type="KEGG" id="fox:FOXG_16545"/>
<feature type="transmembrane region" description="Helical" evidence="5">
    <location>
        <begin position="197"/>
        <end position="224"/>
    </location>
</feature>
<dbReference type="RefSeq" id="XP_018257161.1">
    <property type="nucleotide sequence ID" value="XM_018396575.1"/>
</dbReference>
<keyword evidence="2 5" id="KW-0812">Transmembrane</keyword>
<dbReference type="OrthoDB" id="5061285at2759"/>
<dbReference type="PANTHER" id="PTHR48022:SF83">
    <property type="entry name" value="MAJOR FACILITATOR SUPERFAMILY (MFS) PROFILE DOMAIN-CONTAINING PROTEIN"/>
    <property type="match status" value="1"/>
</dbReference>
<evidence type="ECO:0000256" key="1">
    <source>
        <dbReference type="ARBA" id="ARBA00004141"/>
    </source>
</evidence>
<dbReference type="EMBL" id="DS231730">
    <property type="protein sequence ID" value="KNB19116.1"/>
    <property type="molecule type" value="Genomic_DNA"/>
</dbReference>
<protein>
    <recommendedName>
        <fullName evidence="8">Major facilitator superfamily (MFS) profile domain-containing protein</fullName>
    </recommendedName>
</protein>
<dbReference type="Proteomes" id="UP000009097">
    <property type="component" value="Unassembled WGS sequence"/>
</dbReference>
<sequence>MALSGNNGLFDSSDGAIHTDVDKKNFNVDQVADARSITSIPLSFRELYMYSCSPVWFIRKGKVAEAEAALDRLAAKGYDVRQDLESIIEIDREEQALDKSTSYQEIFKSTNLRRTIIACVCFSTIITTGNALANNAAYFMIWCGLAALVGAFASLPILAKCRRRPVYIWAWFISAMLLFLIGFVQLAPYYYEKHVAIFAQGALMILLIVVHGAAISPISTVIMGEVPSNALRPKRVAISNMVQ</sequence>
<dbReference type="AlphaFoldDB" id="A0A0J9W9D5"/>
<dbReference type="InterPro" id="IPR036259">
    <property type="entry name" value="MFS_trans_sf"/>
</dbReference>
<dbReference type="VEuPathDB" id="FungiDB:FOXG_16545"/>
<organism evidence="6 7">
    <name type="scientific">Fusarium oxysporum f. sp. lycopersici (strain 4287 / CBS 123668 / FGSC 9935 / NRRL 34936)</name>
    <name type="common">Fusarium vascular wilt of tomato</name>
    <dbReference type="NCBI Taxonomy" id="426428"/>
    <lineage>
        <taxon>Eukaryota</taxon>
        <taxon>Fungi</taxon>
        <taxon>Dikarya</taxon>
        <taxon>Ascomycota</taxon>
        <taxon>Pezizomycotina</taxon>
        <taxon>Sordariomycetes</taxon>
        <taxon>Hypocreomycetidae</taxon>
        <taxon>Hypocreales</taxon>
        <taxon>Nectriaceae</taxon>
        <taxon>Fusarium</taxon>
        <taxon>Fusarium oxysporum species complex</taxon>
    </lineage>
</organism>
<keyword evidence="4 5" id="KW-0472">Membrane</keyword>
<dbReference type="Gene3D" id="1.20.1250.20">
    <property type="entry name" value="MFS general substrate transporter like domains"/>
    <property type="match status" value="1"/>
</dbReference>
<dbReference type="Pfam" id="PF00083">
    <property type="entry name" value="Sugar_tr"/>
    <property type="match status" value="1"/>
</dbReference>
<evidence type="ECO:0008006" key="8">
    <source>
        <dbReference type="Google" id="ProtNLM"/>
    </source>
</evidence>
<name>A0A0J9W9D5_FUSO4</name>
<gene>
    <name evidence="6" type="ORF">FOXG_16545</name>
</gene>
<evidence type="ECO:0000256" key="3">
    <source>
        <dbReference type="ARBA" id="ARBA00022989"/>
    </source>
</evidence>
<feature type="transmembrane region" description="Helical" evidence="5">
    <location>
        <begin position="166"/>
        <end position="191"/>
    </location>
</feature>
<feature type="transmembrane region" description="Helical" evidence="5">
    <location>
        <begin position="139"/>
        <end position="159"/>
    </location>
</feature>
<proteinExistence type="predicted"/>
<evidence type="ECO:0000256" key="2">
    <source>
        <dbReference type="ARBA" id="ARBA00022692"/>
    </source>
</evidence>
<dbReference type="InterPro" id="IPR050360">
    <property type="entry name" value="MFS_Sugar_Transporters"/>
</dbReference>
<keyword evidence="3 5" id="KW-1133">Transmembrane helix</keyword>
<reference evidence="6" key="1">
    <citation type="submission" date="2007-04" db="EMBL/GenBank/DDBJ databases">
        <authorList>
            <consortium name="The Broad Institute Genome Sequencing Platform"/>
            <person name="Birren B."/>
            <person name="Lander E."/>
            <person name="Galagan J."/>
            <person name="Nusbaum C."/>
            <person name="Devon K."/>
            <person name="Ma L.-J."/>
            <person name="Jaffe D."/>
            <person name="Butler J."/>
            <person name="Alvarez P."/>
            <person name="Gnerre S."/>
            <person name="Grabherr M."/>
            <person name="Kleber M."/>
            <person name="Mauceli E."/>
            <person name="Brockman W."/>
            <person name="MacCallum I.A."/>
            <person name="Young S."/>
            <person name="LaButti K."/>
            <person name="DeCaprio D."/>
            <person name="Crawford M."/>
            <person name="Koehrsen M."/>
            <person name="Engels R."/>
            <person name="Montgomery P."/>
            <person name="Pearson M."/>
            <person name="Howarth C."/>
            <person name="Larson L."/>
            <person name="White J."/>
            <person name="O'Leary S."/>
            <person name="Kodira C."/>
            <person name="Zeng Q."/>
            <person name="Yandava C."/>
            <person name="Alvarado L."/>
            <person name="Kistler C."/>
            <person name="Shim W.-B."/>
            <person name="Kang S."/>
            <person name="Woloshuk C."/>
        </authorList>
    </citation>
    <scope>NUCLEOTIDE SEQUENCE</scope>
    <source>
        <strain evidence="6">4287</strain>
    </source>
</reference>
<accession>A0A0J9W9D5</accession>
<dbReference type="InterPro" id="IPR005828">
    <property type="entry name" value="MFS_sugar_transport-like"/>
</dbReference>